<name>A0A7G9B2L4_9FIRM</name>
<dbReference type="InterPro" id="IPR001387">
    <property type="entry name" value="Cro/C1-type_HTH"/>
</dbReference>
<evidence type="ECO:0000313" key="5">
    <source>
        <dbReference type="EMBL" id="QNL43795.1"/>
    </source>
</evidence>
<feature type="coiled-coil region" evidence="2">
    <location>
        <begin position="122"/>
        <end position="149"/>
    </location>
</feature>
<dbReference type="SUPFAM" id="SSF47413">
    <property type="entry name" value="lambda repressor-like DNA-binding domains"/>
    <property type="match status" value="1"/>
</dbReference>
<keyword evidence="1" id="KW-0238">DNA-binding</keyword>
<dbReference type="CDD" id="cd00093">
    <property type="entry name" value="HTH_XRE"/>
    <property type="match status" value="1"/>
</dbReference>
<evidence type="ECO:0000256" key="3">
    <source>
        <dbReference type="SAM" id="Phobius"/>
    </source>
</evidence>
<dbReference type="InterPro" id="IPR010982">
    <property type="entry name" value="Lambda_DNA-bd_dom_sf"/>
</dbReference>
<feature type="domain" description="HTH cro/C1-type" evidence="4">
    <location>
        <begin position="7"/>
        <end position="61"/>
    </location>
</feature>
<keyword evidence="3" id="KW-0812">Transmembrane</keyword>
<proteinExistence type="predicted"/>
<dbReference type="Pfam" id="PF01381">
    <property type="entry name" value="HTH_3"/>
    <property type="match status" value="1"/>
</dbReference>
<dbReference type="PANTHER" id="PTHR46558">
    <property type="entry name" value="TRACRIPTIONAL REGULATORY PROTEIN-RELATED-RELATED"/>
    <property type="match status" value="1"/>
</dbReference>
<dbReference type="Gene3D" id="1.10.260.40">
    <property type="entry name" value="lambda repressor-like DNA-binding domains"/>
    <property type="match status" value="1"/>
</dbReference>
<dbReference type="PROSITE" id="PS50943">
    <property type="entry name" value="HTH_CROC1"/>
    <property type="match status" value="1"/>
</dbReference>
<feature type="transmembrane region" description="Helical" evidence="3">
    <location>
        <begin position="108"/>
        <end position="125"/>
    </location>
</feature>
<keyword evidence="6" id="KW-1185">Reference proteome</keyword>
<evidence type="ECO:0000259" key="4">
    <source>
        <dbReference type="PROSITE" id="PS50943"/>
    </source>
</evidence>
<gene>
    <name evidence="5" type="ORF">H8790_09995</name>
</gene>
<dbReference type="EMBL" id="CP060490">
    <property type="protein sequence ID" value="QNL43795.1"/>
    <property type="molecule type" value="Genomic_DNA"/>
</dbReference>
<sequence length="418" mass="45969">MTIGQRIAQKRKEQNLSQEALGDALGVSRQAIYKWESDATLPEIEKLIAMSRLFRVSVGWLLGVEEDAPSDPPAELSDTQLKMVEEIVGRYIQAQPPAKKSPWGKWDVRILFALCGILLALLMGINSRVKQLDNNYDSLQNSISRVERSVDSQIGGISGRVEEILKAQNSLTADYGAEIVHTDLKDNRIVFSVHAVPKTYTEGMSVEFSIDNGTGGVSYIPGEKAVNGSFTATLACPLTDSINISAVFTSADGTRQTQLLERFDDLYTTSLPAVDLLAYGHLLGLKADESGRIALPETYVTTQPGFSVYAVNGDVGQSEIGSVRVGLFKNRRLVTWLDPCDQPDGFHGDFENSSFFRLAERAVTMANGSDQLCFAAVVADEYGRELVYSDVPYILQDGELTWPNASDISNHNPVNWRY</sequence>
<keyword evidence="3" id="KW-1133">Transmembrane helix</keyword>
<accession>A0A7G9B2L4</accession>
<dbReference type="Proteomes" id="UP000515960">
    <property type="component" value="Chromosome"/>
</dbReference>
<dbReference type="AlphaFoldDB" id="A0A7G9B2L4"/>
<dbReference type="SMART" id="SM00530">
    <property type="entry name" value="HTH_XRE"/>
    <property type="match status" value="1"/>
</dbReference>
<protein>
    <submittedName>
        <fullName evidence="5">Helix-turn-helix domain-containing protein</fullName>
    </submittedName>
</protein>
<organism evidence="5 6">
    <name type="scientific">Oscillibacter hominis</name>
    <dbReference type="NCBI Taxonomy" id="2763056"/>
    <lineage>
        <taxon>Bacteria</taxon>
        <taxon>Bacillati</taxon>
        <taxon>Bacillota</taxon>
        <taxon>Clostridia</taxon>
        <taxon>Eubacteriales</taxon>
        <taxon>Oscillospiraceae</taxon>
        <taxon>Oscillibacter</taxon>
    </lineage>
</organism>
<reference evidence="5 6" key="1">
    <citation type="submission" date="2020-08" db="EMBL/GenBank/DDBJ databases">
        <authorList>
            <person name="Liu C."/>
            <person name="Sun Q."/>
        </authorList>
    </citation>
    <scope>NUCLEOTIDE SEQUENCE [LARGE SCALE GENOMIC DNA]</scope>
    <source>
        <strain evidence="5 6">NSJ-62</strain>
    </source>
</reference>
<evidence type="ECO:0000256" key="2">
    <source>
        <dbReference type="SAM" id="Coils"/>
    </source>
</evidence>
<dbReference type="GO" id="GO:0003677">
    <property type="term" value="F:DNA binding"/>
    <property type="evidence" value="ECO:0007669"/>
    <property type="project" value="UniProtKB-KW"/>
</dbReference>
<evidence type="ECO:0000313" key="6">
    <source>
        <dbReference type="Proteomes" id="UP000515960"/>
    </source>
</evidence>
<dbReference type="RefSeq" id="WP_187332386.1">
    <property type="nucleotide sequence ID" value="NZ_CP060490.1"/>
</dbReference>
<evidence type="ECO:0000256" key="1">
    <source>
        <dbReference type="ARBA" id="ARBA00023125"/>
    </source>
</evidence>
<keyword evidence="3" id="KW-0472">Membrane</keyword>
<keyword evidence="2" id="KW-0175">Coiled coil</keyword>
<dbReference type="KEGG" id="ohi:H8790_09995"/>
<dbReference type="PANTHER" id="PTHR46558:SF11">
    <property type="entry name" value="HTH-TYPE TRANSCRIPTIONAL REGULATOR XRE"/>
    <property type="match status" value="1"/>
</dbReference>